<evidence type="ECO:0000313" key="2">
    <source>
        <dbReference type="Proteomes" id="UP001328107"/>
    </source>
</evidence>
<keyword evidence="2" id="KW-1185">Reference proteome</keyword>
<protein>
    <recommendedName>
        <fullName evidence="3">F-box domain-containing protein</fullName>
    </recommendedName>
</protein>
<proteinExistence type="predicted"/>
<reference evidence="2" key="1">
    <citation type="submission" date="2022-10" db="EMBL/GenBank/DDBJ databases">
        <title>Genome assembly of Pristionchus species.</title>
        <authorList>
            <person name="Yoshida K."/>
            <person name="Sommer R.J."/>
        </authorList>
    </citation>
    <scope>NUCLEOTIDE SEQUENCE [LARGE SCALE GENOMIC DNA]</scope>
    <source>
        <strain evidence="2">RS5460</strain>
    </source>
</reference>
<gene>
    <name evidence="1" type="ORF">PMAYCL1PPCAC_14301</name>
</gene>
<accession>A0AAN5CHG3</accession>
<name>A0AAN5CHG3_9BILA</name>
<dbReference type="AlphaFoldDB" id="A0AAN5CHG3"/>
<organism evidence="1 2">
    <name type="scientific">Pristionchus mayeri</name>
    <dbReference type="NCBI Taxonomy" id="1317129"/>
    <lineage>
        <taxon>Eukaryota</taxon>
        <taxon>Metazoa</taxon>
        <taxon>Ecdysozoa</taxon>
        <taxon>Nematoda</taxon>
        <taxon>Chromadorea</taxon>
        <taxon>Rhabditida</taxon>
        <taxon>Rhabditina</taxon>
        <taxon>Diplogasteromorpha</taxon>
        <taxon>Diplogasteroidea</taxon>
        <taxon>Neodiplogasteridae</taxon>
        <taxon>Pristionchus</taxon>
    </lineage>
</organism>
<feature type="non-terminal residue" evidence="1">
    <location>
        <position position="95"/>
    </location>
</feature>
<evidence type="ECO:0000313" key="1">
    <source>
        <dbReference type="EMBL" id="GMR44106.1"/>
    </source>
</evidence>
<feature type="non-terminal residue" evidence="1">
    <location>
        <position position="1"/>
    </location>
</feature>
<dbReference type="Proteomes" id="UP001328107">
    <property type="component" value="Unassembled WGS sequence"/>
</dbReference>
<dbReference type="EMBL" id="BTRK01000003">
    <property type="protein sequence ID" value="GMR44106.1"/>
    <property type="molecule type" value="Genomic_DNA"/>
</dbReference>
<comment type="caution">
    <text evidence="1">The sequence shown here is derived from an EMBL/GenBank/DDBJ whole genome shotgun (WGS) entry which is preliminary data.</text>
</comment>
<evidence type="ECO:0008006" key="3">
    <source>
        <dbReference type="Google" id="ProtNLM"/>
    </source>
</evidence>
<sequence>CPFLTLPNNLIGRIFSDLLIKDRLRARVNKRLAYVEKSSNYKVESLLISNEGDFFDIEYVPHSDDNYFRFMRNSDASRFLRRISRNTLIGHLDIK</sequence>